<dbReference type="GO" id="GO:0004519">
    <property type="term" value="F:endonuclease activity"/>
    <property type="evidence" value="ECO:0007669"/>
    <property type="project" value="InterPro"/>
</dbReference>
<proteinExistence type="predicted"/>
<evidence type="ECO:0000313" key="1">
    <source>
        <dbReference type="EMBL" id="SRR27551.1"/>
    </source>
</evidence>
<dbReference type="Proteomes" id="UP000251393">
    <property type="component" value="Unassembled WGS sequence"/>
</dbReference>
<comment type="caution">
    <text evidence="1">The sequence shown here is derived from an EMBL/GenBank/DDBJ whole genome shotgun (WGS) entry which is preliminary data.</text>
</comment>
<gene>
    <name evidence="1" type="primary">higB_2</name>
    <name evidence="1" type="ORF">SAMEA3710766_04326</name>
</gene>
<protein>
    <submittedName>
        <fullName evidence="1">mRNA interferase HigB</fullName>
        <ecNumber evidence="1">3.1.-.-</ecNumber>
    </submittedName>
</protein>
<sequence length="105" mass="12265">MHLITQKALKDAAEKYPQHKTELVALGNTIAKGYFKKPESLKAVFPSLDNFKYLDKHYVFNVGGNELRVVAMVFFESQKCYIREVMTHKEYDFFTAVHRVMLPTY</sequence>
<evidence type="ECO:0000313" key="2">
    <source>
        <dbReference type="Proteomes" id="UP000251393"/>
    </source>
</evidence>
<dbReference type="AlphaFoldDB" id="A0A8B4LKA1"/>
<dbReference type="EC" id="3.1.-.-" evidence="1"/>
<name>A0A8B4LKA1_SHISO</name>
<dbReference type="RefSeq" id="WP_052969309.1">
    <property type="nucleotide sequence ID" value="NZ_CP045932.1"/>
</dbReference>
<organism evidence="1 2">
    <name type="scientific">Shigella sonnei</name>
    <dbReference type="NCBI Taxonomy" id="624"/>
    <lineage>
        <taxon>Bacteria</taxon>
        <taxon>Pseudomonadati</taxon>
        <taxon>Pseudomonadota</taxon>
        <taxon>Gammaproteobacteria</taxon>
        <taxon>Enterobacterales</taxon>
        <taxon>Enterobacteriaceae</taxon>
        <taxon>Shigella</taxon>
    </lineage>
</organism>
<dbReference type="Pfam" id="PF09907">
    <property type="entry name" value="HigB_toxin"/>
    <property type="match status" value="1"/>
</dbReference>
<dbReference type="GO" id="GO:0016787">
    <property type="term" value="F:hydrolase activity"/>
    <property type="evidence" value="ECO:0007669"/>
    <property type="project" value="UniProtKB-KW"/>
</dbReference>
<accession>A0A8B4LKA1</accession>
<dbReference type="GO" id="GO:0003723">
    <property type="term" value="F:RNA binding"/>
    <property type="evidence" value="ECO:0007669"/>
    <property type="project" value="InterPro"/>
</dbReference>
<dbReference type="GO" id="GO:0110001">
    <property type="term" value="C:toxin-antitoxin complex"/>
    <property type="evidence" value="ECO:0007669"/>
    <property type="project" value="InterPro"/>
</dbReference>
<dbReference type="EMBL" id="UDYI01000201">
    <property type="protein sequence ID" value="SRR27551.1"/>
    <property type="molecule type" value="Genomic_DNA"/>
</dbReference>
<dbReference type="InterPro" id="IPR018669">
    <property type="entry name" value="Toxin_HigB"/>
</dbReference>
<keyword evidence="1" id="KW-0378">Hydrolase</keyword>
<reference evidence="1 2" key="1">
    <citation type="submission" date="2018-06" db="EMBL/GenBank/DDBJ databases">
        <authorList>
            <consortium name="Pathogen Informatics"/>
            <person name="Doyle S."/>
        </authorList>
    </citation>
    <scope>NUCLEOTIDE SEQUENCE [LARGE SCALE GENOMIC DNA]</scope>
    <source>
        <strain evidence="1 2">4028STDY6275292</strain>
    </source>
</reference>